<organism evidence="11">
    <name type="scientific">Ips typographus</name>
    <name type="common">European spruce bark beetle</name>
    <dbReference type="NCBI Taxonomy" id="55986"/>
    <lineage>
        <taxon>Eukaryota</taxon>
        <taxon>Metazoa</taxon>
        <taxon>Ecdysozoa</taxon>
        <taxon>Arthropoda</taxon>
        <taxon>Hexapoda</taxon>
        <taxon>Insecta</taxon>
        <taxon>Pterygota</taxon>
        <taxon>Neoptera</taxon>
        <taxon>Endopterygota</taxon>
        <taxon>Coleoptera</taxon>
        <taxon>Polyphaga</taxon>
        <taxon>Cucujiformia</taxon>
        <taxon>Curculionidae</taxon>
        <taxon>Scolytinae</taxon>
        <taxon>Ips</taxon>
    </lineage>
</organism>
<dbReference type="GO" id="GO:0005549">
    <property type="term" value="F:odorant binding"/>
    <property type="evidence" value="ECO:0007669"/>
    <property type="project" value="InterPro"/>
</dbReference>
<dbReference type="PANTHER" id="PTHR21137">
    <property type="entry name" value="ODORANT RECEPTOR"/>
    <property type="match status" value="1"/>
</dbReference>
<feature type="transmembrane region" description="Helical" evidence="10">
    <location>
        <begin position="75"/>
        <end position="97"/>
    </location>
</feature>
<evidence type="ECO:0000256" key="8">
    <source>
        <dbReference type="ARBA" id="ARBA00023170"/>
    </source>
</evidence>
<name>A0A8F3ERX1_IPSTY</name>
<keyword evidence="8 10" id="KW-0675">Receptor</keyword>
<sequence length="403" mass="47097">MAVYPKSEHLKVPAIYCSTIGIFPWKFMFQDNKNLQTIYRCYSIVMLAWCIGFVVTDYIQLVILLTSKTLDMQEISFNTCITLLFTCIGLRAVIVYFSPNSANLIQSIIDSEKVTYLDDAECMKLEKEHLRSVRLISHCYFIFIIFSTTSRCVYFFSKEPDFIQNGNETEIVKEHMLSIWFPFNQEKYYLTVYNIELLDSFLGTFFVAYVDIYTFNMISYPKGQLKKLQHIMKHFHNYKAKYSSETNEENDFIVFKDLVQRHKQIIQHINAFNELMEFVAIFEFVQSSAQIACGLTQTSLENLTIGSFLFVMSFLISMLVRLFLYYYAANDVTVESTKLAQCIWESNWYEESQKIKLSMLMVIIRAQKPLIFKIGGFGTMSVQSIVTILKATYSYITLAYKRT</sequence>
<dbReference type="PANTHER" id="PTHR21137:SF35">
    <property type="entry name" value="ODORANT RECEPTOR 19A-RELATED"/>
    <property type="match status" value="1"/>
</dbReference>
<proteinExistence type="evidence at transcript level"/>
<accession>A0A8F3ERX1</accession>
<keyword evidence="2" id="KW-1003">Cell membrane</keyword>
<keyword evidence="4 10" id="KW-0812">Transmembrane</keyword>
<dbReference type="AlphaFoldDB" id="A0A8F3ERX1"/>
<feature type="transmembrane region" description="Helical" evidence="10">
    <location>
        <begin position="41"/>
        <end position="63"/>
    </location>
</feature>
<evidence type="ECO:0000256" key="4">
    <source>
        <dbReference type="ARBA" id="ARBA00022692"/>
    </source>
</evidence>
<dbReference type="Pfam" id="PF02949">
    <property type="entry name" value="7tm_6"/>
    <property type="match status" value="1"/>
</dbReference>
<keyword evidence="5 10" id="KW-0552">Olfaction</keyword>
<comment type="subcellular location">
    <subcellularLocation>
        <location evidence="1 10">Cell membrane</location>
        <topology evidence="1 10">Multi-pass membrane protein</topology>
    </subcellularLocation>
</comment>
<keyword evidence="7 10" id="KW-0472">Membrane</keyword>
<keyword evidence="3 10" id="KW-0716">Sensory transduction</keyword>
<evidence type="ECO:0000256" key="10">
    <source>
        <dbReference type="RuleBase" id="RU351113"/>
    </source>
</evidence>
<reference evidence="11" key="1">
    <citation type="submission" date="2021-02" db="EMBL/GenBank/DDBJ databases">
        <title>Functional evolution of a bark beetle odorant receptor clade detecting monoterpenoids of different ecological origins.</title>
        <authorList>
            <person name="Hou X.-Q."/>
            <person name="Yuvaraj J.K."/>
            <person name="Roberts R.E."/>
            <person name="Unelius C.R."/>
            <person name="Lofstedt C."/>
            <person name="Andersson M.N."/>
        </authorList>
    </citation>
    <scope>NUCLEOTIDE SEQUENCE</scope>
</reference>
<dbReference type="GO" id="GO:0005886">
    <property type="term" value="C:plasma membrane"/>
    <property type="evidence" value="ECO:0007669"/>
    <property type="project" value="UniProtKB-SubCell"/>
</dbReference>
<comment type="caution">
    <text evidence="10">Lacks conserved residue(s) required for the propagation of feature annotation.</text>
</comment>
<evidence type="ECO:0000256" key="9">
    <source>
        <dbReference type="ARBA" id="ARBA00023224"/>
    </source>
</evidence>
<feature type="transmembrane region" description="Helical" evidence="10">
    <location>
        <begin position="308"/>
        <end position="328"/>
    </location>
</feature>
<dbReference type="InterPro" id="IPR004117">
    <property type="entry name" value="7tm6_olfct_rcpt"/>
</dbReference>
<evidence type="ECO:0000256" key="6">
    <source>
        <dbReference type="ARBA" id="ARBA00022989"/>
    </source>
</evidence>
<evidence type="ECO:0000256" key="2">
    <source>
        <dbReference type="ARBA" id="ARBA00022475"/>
    </source>
</evidence>
<protein>
    <recommendedName>
        <fullName evidence="10">Odorant receptor</fullName>
    </recommendedName>
</protein>
<dbReference type="GO" id="GO:0004984">
    <property type="term" value="F:olfactory receptor activity"/>
    <property type="evidence" value="ECO:0007669"/>
    <property type="project" value="InterPro"/>
</dbReference>
<dbReference type="EMBL" id="MW556722">
    <property type="protein sequence ID" value="QWY93913.1"/>
    <property type="molecule type" value="mRNA"/>
</dbReference>
<evidence type="ECO:0000256" key="7">
    <source>
        <dbReference type="ARBA" id="ARBA00023136"/>
    </source>
</evidence>
<keyword evidence="6 10" id="KW-1133">Transmembrane helix</keyword>
<evidence type="ECO:0000313" key="11">
    <source>
        <dbReference type="EMBL" id="QWY93913.1"/>
    </source>
</evidence>
<feature type="transmembrane region" description="Helical" evidence="10">
    <location>
        <begin position="12"/>
        <end position="29"/>
    </location>
</feature>
<dbReference type="GO" id="GO:0007165">
    <property type="term" value="P:signal transduction"/>
    <property type="evidence" value="ECO:0007669"/>
    <property type="project" value="UniProtKB-KW"/>
</dbReference>
<comment type="similarity">
    <text evidence="10">Belongs to the insect chemoreceptor superfamily. Heteromeric odorant receptor channel (TC 1.A.69) family.</text>
</comment>
<keyword evidence="9 10" id="KW-0807">Transducer</keyword>
<evidence type="ECO:0000256" key="1">
    <source>
        <dbReference type="ARBA" id="ARBA00004651"/>
    </source>
</evidence>
<feature type="transmembrane region" description="Helical" evidence="10">
    <location>
        <begin position="133"/>
        <end position="156"/>
    </location>
</feature>
<evidence type="ECO:0000256" key="5">
    <source>
        <dbReference type="ARBA" id="ARBA00022725"/>
    </source>
</evidence>
<evidence type="ECO:0000256" key="3">
    <source>
        <dbReference type="ARBA" id="ARBA00022606"/>
    </source>
</evidence>